<sequence>MNLKSTIKYVLLFVLALIIAACAFLPIPYYIEQPGATIDLKELITVNQKEDTSAGSFSLTSVGIRQATVFTAIGTKFNEFQDLISEEELLGGATDEEYNRIQRYYMESSQNSAIEQALKLADLPYEMTYKGVYVMGIDPNSSFAGKISVGDTVTAVNGKEFKSSQDFIDYVQSQTIGDEITVTYLQDGEEKEATGKLIELESNQKAGIGISLVDHTEITSDEEIVIDSGNIGGPSAGLMFTLEIYEQLTGDNLRKGHNIAGTGTISADGTVGRIGGIDKKVASASESGAEIFFAPDDEITDEEREIDPSIKTNYEEAVAAAKKLDTDMKIVPIANVQDALDYLATLKEAN</sequence>
<keyword evidence="1" id="KW-0812">Transmembrane</keyword>
<dbReference type="PANTHER" id="PTHR10046">
    <property type="entry name" value="ATP DEPENDENT LON PROTEASE FAMILY MEMBER"/>
    <property type="match status" value="1"/>
</dbReference>
<dbReference type="SUPFAM" id="SSF54211">
    <property type="entry name" value="Ribosomal protein S5 domain 2-like"/>
    <property type="match status" value="1"/>
</dbReference>
<proteinExistence type="predicted"/>
<accession>A0A1I1VSJ8</accession>
<dbReference type="GO" id="GO:0030163">
    <property type="term" value="P:protein catabolic process"/>
    <property type="evidence" value="ECO:0007669"/>
    <property type="project" value="InterPro"/>
</dbReference>
<dbReference type="Gene3D" id="2.30.42.10">
    <property type="match status" value="1"/>
</dbReference>
<dbReference type="NCBIfam" id="NF041438">
    <property type="entry name" value="SepM_fam_S16"/>
    <property type="match status" value="1"/>
</dbReference>
<comment type="caution">
    <text evidence="4">The sequence shown here is derived from an EMBL/GenBank/DDBJ whole genome shotgun (WGS) entry which is preliminary data.</text>
</comment>
<evidence type="ECO:0000259" key="3">
    <source>
        <dbReference type="Pfam" id="PF13180"/>
    </source>
</evidence>
<gene>
    <name evidence="4" type="ORF">DW084_15025</name>
</gene>
<keyword evidence="1" id="KW-1133">Transmembrane helix</keyword>
<evidence type="ECO:0000256" key="1">
    <source>
        <dbReference type="SAM" id="Phobius"/>
    </source>
</evidence>
<dbReference type="GO" id="GO:0004252">
    <property type="term" value="F:serine-type endopeptidase activity"/>
    <property type="evidence" value="ECO:0007669"/>
    <property type="project" value="InterPro"/>
</dbReference>
<evidence type="ECO:0000313" key="4">
    <source>
        <dbReference type="EMBL" id="RHK04930.1"/>
    </source>
</evidence>
<dbReference type="SUPFAM" id="SSF50156">
    <property type="entry name" value="PDZ domain-like"/>
    <property type="match status" value="1"/>
</dbReference>
<dbReference type="GO" id="GO:0004176">
    <property type="term" value="F:ATP-dependent peptidase activity"/>
    <property type="evidence" value="ECO:0007669"/>
    <property type="project" value="InterPro"/>
</dbReference>
<dbReference type="AlphaFoldDB" id="A0A1I1VSJ8"/>
<dbReference type="GO" id="GO:0005524">
    <property type="term" value="F:ATP binding"/>
    <property type="evidence" value="ECO:0007669"/>
    <property type="project" value="InterPro"/>
</dbReference>
<organism evidence="4 5">
    <name type="scientific">Enterococcus casseliflavus</name>
    <name type="common">Enterococcus flavescens</name>
    <dbReference type="NCBI Taxonomy" id="37734"/>
    <lineage>
        <taxon>Bacteria</taxon>
        <taxon>Bacillati</taxon>
        <taxon>Bacillota</taxon>
        <taxon>Bacilli</taxon>
        <taxon>Lactobacillales</taxon>
        <taxon>Enterococcaceae</taxon>
        <taxon>Enterococcus</taxon>
    </lineage>
</organism>
<dbReference type="PROSITE" id="PS51257">
    <property type="entry name" value="PROKAR_LIPOPROTEIN"/>
    <property type="match status" value="1"/>
</dbReference>
<feature type="domain" description="PDZ" evidence="3">
    <location>
        <begin position="126"/>
        <end position="194"/>
    </location>
</feature>
<dbReference type="GeneID" id="91576339"/>
<keyword evidence="1" id="KW-0472">Membrane</keyword>
<dbReference type="Gene3D" id="3.30.230.10">
    <property type="match status" value="1"/>
</dbReference>
<protein>
    <submittedName>
        <fullName evidence="4">PDZ domain-containing protein</fullName>
    </submittedName>
</protein>
<dbReference type="Proteomes" id="UP000286288">
    <property type="component" value="Unassembled WGS sequence"/>
</dbReference>
<dbReference type="InterPro" id="IPR027065">
    <property type="entry name" value="Lon_Prtase"/>
</dbReference>
<dbReference type="InterPro" id="IPR008269">
    <property type="entry name" value="Lon_proteolytic"/>
</dbReference>
<feature type="domain" description="Lon proteolytic" evidence="2">
    <location>
        <begin position="232"/>
        <end position="314"/>
    </location>
</feature>
<name>A0A1I1VSJ8_ENTCA</name>
<reference evidence="4 5" key="1">
    <citation type="submission" date="2018-08" db="EMBL/GenBank/DDBJ databases">
        <title>A genome reference for cultivated species of the human gut microbiota.</title>
        <authorList>
            <person name="Zou Y."/>
            <person name="Xue W."/>
            <person name="Luo G."/>
        </authorList>
    </citation>
    <scope>NUCLEOTIDE SEQUENCE [LARGE SCALE GENOMIC DNA]</scope>
    <source>
        <strain evidence="4 5">AF48-16</strain>
    </source>
</reference>
<dbReference type="Pfam" id="PF13180">
    <property type="entry name" value="PDZ_2"/>
    <property type="match status" value="1"/>
</dbReference>
<dbReference type="RefSeq" id="WP_005235759.1">
    <property type="nucleotide sequence ID" value="NZ_CABGIF010000010.1"/>
</dbReference>
<evidence type="ECO:0000313" key="5">
    <source>
        <dbReference type="Proteomes" id="UP000286288"/>
    </source>
</evidence>
<dbReference type="InterPro" id="IPR014721">
    <property type="entry name" value="Ribsml_uS5_D2-typ_fold_subgr"/>
</dbReference>
<dbReference type="EMBL" id="QRMZ01000023">
    <property type="protein sequence ID" value="RHK04930.1"/>
    <property type="molecule type" value="Genomic_DNA"/>
</dbReference>
<dbReference type="GO" id="GO:0006508">
    <property type="term" value="P:proteolysis"/>
    <property type="evidence" value="ECO:0007669"/>
    <property type="project" value="InterPro"/>
</dbReference>
<dbReference type="InterPro" id="IPR001478">
    <property type="entry name" value="PDZ"/>
</dbReference>
<dbReference type="Pfam" id="PF05362">
    <property type="entry name" value="Lon_C"/>
    <property type="match status" value="1"/>
</dbReference>
<evidence type="ECO:0000259" key="2">
    <source>
        <dbReference type="Pfam" id="PF05362"/>
    </source>
</evidence>
<dbReference type="OrthoDB" id="2356897at2"/>
<dbReference type="InterPro" id="IPR036034">
    <property type="entry name" value="PDZ_sf"/>
</dbReference>
<dbReference type="InterPro" id="IPR020568">
    <property type="entry name" value="Ribosomal_Su5_D2-typ_SF"/>
</dbReference>
<feature type="transmembrane region" description="Helical" evidence="1">
    <location>
        <begin position="9"/>
        <end position="31"/>
    </location>
</feature>